<dbReference type="STRING" id="1210086.GCA_001613105_00910"/>
<keyword evidence="3" id="KW-1185">Reference proteome</keyword>
<dbReference type="CDD" id="cd02142">
    <property type="entry name" value="McbC_SagB-like_oxidoreductase"/>
    <property type="match status" value="1"/>
</dbReference>
<dbReference type="SUPFAM" id="SSF55469">
    <property type="entry name" value="FMN-dependent nitroreductase-like"/>
    <property type="match status" value="1"/>
</dbReference>
<evidence type="ECO:0000313" key="3">
    <source>
        <dbReference type="Proteomes" id="UP000254869"/>
    </source>
</evidence>
<dbReference type="Gene3D" id="3.40.109.10">
    <property type="entry name" value="NADH Oxidase"/>
    <property type="match status" value="1"/>
</dbReference>
<protein>
    <submittedName>
        <fullName evidence="2">SagB-type dehydrogenase family enzyme</fullName>
    </submittedName>
</protein>
<feature type="domain" description="Nitroreductase" evidence="1">
    <location>
        <begin position="134"/>
        <end position="318"/>
    </location>
</feature>
<evidence type="ECO:0000259" key="1">
    <source>
        <dbReference type="Pfam" id="PF00881"/>
    </source>
</evidence>
<comment type="caution">
    <text evidence="2">The sequence shown here is derived from an EMBL/GenBank/DDBJ whole genome shotgun (WGS) entry which is preliminary data.</text>
</comment>
<dbReference type="PANTHER" id="PTHR43745:SF2">
    <property type="entry name" value="NITROREDUCTASE MJ1384-RELATED"/>
    <property type="match status" value="1"/>
</dbReference>
<sequence>MRYRRSRTLVFYWHDNELTAENYLSRKSPRLEPDRAVTLAPLDVEVLDRFDDWSEAKQVATSFPDHTPESVFSAIEELAAAGLLRGEHEGDQRRQVHGSVGAPPLFKVYPRAPRVYLPRNLAPITASYDRVLFSRRTIRRFESRPVDDRVLSSLLHRTFAPMMVRDGGPLGTRLMKTSPSDGAHHRLEAYIAVFDVLGIDPGLYHYNSEAHALELLSDSFDRDTMDSVTLGDSDWSASAFACFVTAIVPRTVEEDHHSRSYRAVLLNTGHIGQTFALTATALGLGPWQSARFHDERLEALLEIDGFTESVVYLLGAGHPVPTPDGLPSDYCPSGPVDPATTLEEHWYD</sequence>
<dbReference type="Proteomes" id="UP000254869">
    <property type="component" value="Unassembled WGS sequence"/>
</dbReference>
<proteinExistence type="predicted"/>
<dbReference type="RefSeq" id="WP_067992263.1">
    <property type="nucleotide sequence ID" value="NZ_QQBC01000002.1"/>
</dbReference>
<evidence type="ECO:0000313" key="2">
    <source>
        <dbReference type="EMBL" id="RDI67933.1"/>
    </source>
</evidence>
<dbReference type="AlphaFoldDB" id="A0A370IB34"/>
<accession>A0A370IB34</accession>
<dbReference type="NCBIfam" id="TIGR03605">
    <property type="entry name" value="antibiot_sagB"/>
    <property type="match status" value="1"/>
</dbReference>
<dbReference type="InterPro" id="IPR029479">
    <property type="entry name" value="Nitroreductase"/>
</dbReference>
<gene>
    <name evidence="2" type="ORF">DFR76_102334</name>
</gene>
<dbReference type="InterPro" id="IPR000415">
    <property type="entry name" value="Nitroreductase-like"/>
</dbReference>
<dbReference type="EMBL" id="QQBC01000002">
    <property type="protein sequence ID" value="RDI67933.1"/>
    <property type="molecule type" value="Genomic_DNA"/>
</dbReference>
<dbReference type="Pfam" id="PF00881">
    <property type="entry name" value="Nitroreductase"/>
    <property type="match status" value="1"/>
</dbReference>
<dbReference type="GO" id="GO:0016491">
    <property type="term" value="F:oxidoreductase activity"/>
    <property type="evidence" value="ECO:0007669"/>
    <property type="project" value="InterPro"/>
</dbReference>
<dbReference type="InterPro" id="IPR052544">
    <property type="entry name" value="Bacteriocin_Proc_Enz"/>
</dbReference>
<name>A0A370IB34_9NOCA</name>
<dbReference type="InterPro" id="IPR020051">
    <property type="entry name" value="SagB-type_dehydrogenase"/>
</dbReference>
<organism evidence="2 3">
    <name type="scientific">Nocardia pseudobrasiliensis</name>
    <dbReference type="NCBI Taxonomy" id="45979"/>
    <lineage>
        <taxon>Bacteria</taxon>
        <taxon>Bacillati</taxon>
        <taxon>Actinomycetota</taxon>
        <taxon>Actinomycetes</taxon>
        <taxon>Mycobacteriales</taxon>
        <taxon>Nocardiaceae</taxon>
        <taxon>Nocardia</taxon>
    </lineage>
</organism>
<dbReference type="PANTHER" id="PTHR43745">
    <property type="entry name" value="NITROREDUCTASE MJ1384-RELATED"/>
    <property type="match status" value="1"/>
</dbReference>
<reference evidence="2 3" key="1">
    <citation type="submission" date="2018-07" db="EMBL/GenBank/DDBJ databases">
        <title>Genomic Encyclopedia of Type Strains, Phase IV (KMG-IV): sequencing the most valuable type-strain genomes for metagenomic binning, comparative biology and taxonomic classification.</title>
        <authorList>
            <person name="Goeker M."/>
        </authorList>
    </citation>
    <scope>NUCLEOTIDE SEQUENCE [LARGE SCALE GENOMIC DNA]</scope>
    <source>
        <strain evidence="2 3">DSM 44290</strain>
    </source>
</reference>